<organism evidence="3 4">
    <name type="scientific">Planomonospora alba</name>
    <dbReference type="NCBI Taxonomy" id="161354"/>
    <lineage>
        <taxon>Bacteria</taxon>
        <taxon>Bacillati</taxon>
        <taxon>Actinomycetota</taxon>
        <taxon>Actinomycetes</taxon>
        <taxon>Streptosporangiales</taxon>
        <taxon>Streptosporangiaceae</taxon>
        <taxon>Planomonospora</taxon>
    </lineage>
</organism>
<evidence type="ECO:0000313" key="3">
    <source>
        <dbReference type="EMBL" id="GAA3135534.1"/>
    </source>
</evidence>
<feature type="region of interest" description="Disordered" evidence="1">
    <location>
        <begin position="1"/>
        <end position="31"/>
    </location>
</feature>
<evidence type="ECO:0000256" key="1">
    <source>
        <dbReference type="SAM" id="MobiDB-lite"/>
    </source>
</evidence>
<keyword evidence="2" id="KW-0812">Transmembrane</keyword>
<keyword evidence="4" id="KW-1185">Reference proteome</keyword>
<keyword evidence="2" id="KW-0472">Membrane</keyword>
<dbReference type="EMBL" id="BAAAUT010000019">
    <property type="protein sequence ID" value="GAA3135534.1"/>
    <property type="molecule type" value="Genomic_DNA"/>
</dbReference>
<name>A0ABP6N3S4_9ACTN</name>
<comment type="caution">
    <text evidence="3">The sequence shown here is derived from an EMBL/GenBank/DDBJ whole genome shotgun (WGS) entry which is preliminary data.</text>
</comment>
<evidence type="ECO:0000313" key="4">
    <source>
        <dbReference type="Proteomes" id="UP001500320"/>
    </source>
</evidence>
<keyword evidence="2" id="KW-1133">Transmembrane helix</keyword>
<sequence>MPSHLFDLSPGRPGRPGRRADGRPGRGTPGRRTAVAAVLALAAALLLAWPADPPLLRAAAGGALVCGLLLALPRRRARRSGGARTSPLPHAAAPGTARTGALGAEPAVRPTVPAAYSAGSTARPAADAPGGPGGSAVAVGGTYRVHVPDARYGDLRPDLQREYGGLRGGAFEMTVTEVLVVDDVPMVEGVRVVESGGVDIGLTPEQAAALCLRPGVAYRVRGGLYDADGREVEVPAAVTARVPARWLHPPATP</sequence>
<reference evidence="4" key="1">
    <citation type="journal article" date="2019" name="Int. J. Syst. Evol. Microbiol.">
        <title>The Global Catalogue of Microorganisms (GCM) 10K type strain sequencing project: providing services to taxonomists for standard genome sequencing and annotation.</title>
        <authorList>
            <consortium name="The Broad Institute Genomics Platform"/>
            <consortium name="The Broad Institute Genome Sequencing Center for Infectious Disease"/>
            <person name="Wu L."/>
            <person name="Ma J."/>
        </authorList>
    </citation>
    <scope>NUCLEOTIDE SEQUENCE [LARGE SCALE GENOMIC DNA]</scope>
    <source>
        <strain evidence="4">JCM 9373</strain>
    </source>
</reference>
<accession>A0ABP6N3S4</accession>
<dbReference type="Proteomes" id="UP001500320">
    <property type="component" value="Unassembled WGS sequence"/>
</dbReference>
<feature type="region of interest" description="Disordered" evidence="1">
    <location>
        <begin position="80"/>
        <end position="102"/>
    </location>
</feature>
<gene>
    <name evidence="3" type="ORF">GCM10010466_27940</name>
</gene>
<proteinExistence type="predicted"/>
<evidence type="ECO:0000256" key="2">
    <source>
        <dbReference type="SAM" id="Phobius"/>
    </source>
</evidence>
<feature type="transmembrane region" description="Helical" evidence="2">
    <location>
        <begin position="55"/>
        <end position="72"/>
    </location>
</feature>
<protein>
    <submittedName>
        <fullName evidence="3">Uncharacterized protein</fullName>
    </submittedName>
</protein>
<dbReference type="RefSeq" id="WP_344859486.1">
    <property type="nucleotide sequence ID" value="NZ_BAAAUT010000019.1"/>
</dbReference>
<feature type="transmembrane region" description="Helical" evidence="2">
    <location>
        <begin position="33"/>
        <end position="49"/>
    </location>
</feature>